<evidence type="ECO:0000313" key="1">
    <source>
        <dbReference type="EMBL" id="CAH0055135.1"/>
    </source>
</evidence>
<dbReference type="Proteomes" id="UP000775872">
    <property type="component" value="Unassembled WGS sequence"/>
</dbReference>
<name>A0A9P0EPN2_9HYPO</name>
<keyword evidence="2" id="KW-1185">Reference proteome</keyword>
<accession>A0A9P0EPN2</accession>
<reference evidence="1" key="1">
    <citation type="submission" date="2021-10" db="EMBL/GenBank/DDBJ databases">
        <authorList>
            <person name="Piombo E."/>
        </authorList>
    </citation>
    <scope>NUCLEOTIDE SEQUENCE</scope>
</reference>
<dbReference type="AlphaFoldDB" id="A0A9P0EPN2"/>
<gene>
    <name evidence="1" type="ORF">CSOL1703_00017038</name>
</gene>
<organism evidence="1 2">
    <name type="scientific">Clonostachys solani</name>
    <dbReference type="NCBI Taxonomy" id="160281"/>
    <lineage>
        <taxon>Eukaryota</taxon>
        <taxon>Fungi</taxon>
        <taxon>Dikarya</taxon>
        <taxon>Ascomycota</taxon>
        <taxon>Pezizomycotina</taxon>
        <taxon>Sordariomycetes</taxon>
        <taxon>Hypocreomycetidae</taxon>
        <taxon>Hypocreales</taxon>
        <taxon>Bionectriaceae</taxon>
        <taxon>Clonostachys</taxon>
    </lineage>
</organism>
<sequence>MAETQILYLKRLEDYKKEKPFEVLFSLEGFADETKQTNCVLEPTPVLMLNARQASEPPSLRKNGFQLIHSPCPLKSDDFDDKHAVSEIYLPSVKRCVLEVLEEPAEMHILNHKVFMSFPLVAILIHEHDAQIRKRNFMFPAISKEETQYLQPIPSVHGGELCRHPS</sequence>
<dbReference type="OrthoDB" id="412788at2759"/>
<proteinExistence type="predicted"/>
<dbReference type="EMBL" id="CABFOC020000054">
    <property type="protein sequence ID" value="CAH0055135.1"/>
    <property type="molecule type" value="Genomic_DNA"/>
</dbReference>
<protein>
    <submittedName>
        <fullName evidence="1">Uncharacterized protein</fullName>
    </submittedName>
</protein>
<comment type="caution">
    <text evidence="1">The sequence shown here is derived from an EMBL/GenBank/DDBJ whole genome shotgun (WGS) entry which is preliminary data.</text>
</comment>
<evidence type="ECO:0000313" key="2">
    <source>
        <dbReference type="Proteomes" id="UP000775872"/>
    </source>
</evidence>